<dbReference type="Proteomes" id="UP000018144">
    <property type="component" value="Unassembled WGS sequence"/>
</dbReference>
<organism evidence="1 2">
    <name type="scientific">Pyronema omphalodes (strain CBS 100304)</name>
    <name type="common">Pyronema confluens</name>
    <dbReference type="NCBI Taxonomy" id="1076935"/>
    <lineage>
        <taxon>Eukaryota</taxon>
        <taxon>Fungi</taxon>
        <taxon>Dikarya</taxon>
        <taxon>Ascomycota</taxon>
        <taxon>Pezizomycotina</taxon>
        <taxon>Pezizomycetes</taxon>
        <taxon>Pezizales</taxon>
        <taxon>Pyronemataceae</taxon>
        <taxon>Pyronema</taxon>
    </lineage>
</organism>
<dbReference type="AlphaFoldDB" id="U4LJP8"/>
<proteinExistence type="predicted"/>
<evidence type="ECO:0000313" key="2">
    <source>
        <dbReference type="Proteomes" id="UP000018144"/>
    </source>
</evidence>
<sequence length="175" mass="19839">MATDMAINMASRVLDNIPELEELQSLSSRMVKHTNSQDSDRFPGYQIILDWLEYLQDVRPGSLIDDDYKFALDQMMSDITEFDGAEGLDELHAQIFEDPDYLKIPDDRHHMELQSMLQVASARARYKTRAEAQAAVVAALQEKLMARRKAKKLPAFGTTGHITTSKLADIRNPVL</sequence>
<evidence type="ECO:0000313" key="1">
    <source>
        <dbReference type="EMBL" id="CCX12857.1"/>
    </source>
</evidence>
<accession>U4LJP8</accession>
<reference evidence="1 2" key="1">
    <citation type="journal article" date="2013" name="PLoS Genet.">
        <title>The genome and development-dependent transcriptomes of Pyronema confluens: a window into fungal evolution.</title>
        <authorList>
            <person name="Traeger S."/>
            <person name="Altegoer F."/>
            <person name="Freitag M."/>
            <person name="Gabaldon T."/>
            <person name="Kempken F."/>
            <person name="Kumar A."/>
            <person name="Marcet-Houben M."/>
            <person name="Poggeler S."/>
            <person name="Stajich J.E."/>
            <person name="Nowrousian M."/>
        </authorList>
    </citation>
    <scope>NUCLEOTIDE SEQUENCE [LARGE SCALE GENOMIC DNA]</scope>
    <source>
        <strain evidence="2">CBS 100304</strain>
        <tissue evidence="1">Vegetative mycelium</tissue>
    </source>
</reference>
<gene>
    <name evidence="1" type="ORF">PCON_12451</name>
</gene>
<name>U4LJP8_PYROM</name>
<protein>
    <submittedName>
        <fullName evidence="1">Uncharacterized protein</fullName>
    </submittedName>
</protein>
<dbReference type="EMBL" id="HF935725">
    <property type="protein sequence ID" value="CCX12857.1"/>
    <property type="molecule type" value="Genomic_DNA"/>
</dbReference>
<keyword evidence="2" id="KW-1185">Reference proteome</keyword>